<dbReference type="InterPro" id="IPR036388">
    <property type="entry name" value="WH-like_DNA-bd_sf"/>
</dbReference>
<feature type="domain" description="RNA polymerase sigma-70 region 2" evidence="5">
    <location>
        <begin position="26"/>
        <end position="92"/>
    </location>
</feature>
<evidence type="ECO:0000256" key="2">
    <source>
        <dbReference type="ARBA" id="ARBA00023015"/>
    </source>
</evidence>
<reference evidence="7 8" key="1">
    <citation type="submission" date="2014-10" db="EMBL/GenBank/DDBJ databases">
        <title>Pedobacter Kyungheensis.</title>
        <authorList>
            <person name="Anderson B.M."/>
            <person name="Newman J.D."/>
        </authorList>
    </citation>
    <scope>NUCLEOTIDE SEQUENCE [LARGE SCALE GENOMIC DNA]</scope>
    <source>
        <strain evidence="7 8">KACC 16221</strain>
    </source>
</reference>
<dbReference type="InterPro" id="IPR014327">
    <property type="entry name" value="RNA_pol_sigma70_bacteroid"/>
</dbReference>
<evidence type="ECO:0000256" key="4">
    <source>
        <dbReference type="ARBA" id="ARBA00023163"/>
    </source>
</evidence>
<dbReference type="SUPFAM" id="SSF88659">
    <property type="entry name" value="Sigma3 and sigma4 domains of RNA polymerase sigma factors"/>
    <property type="match status" value="1"/>
</dbReference>
<dbReference type="Proteomes" id="UP000031246">
    <property type="component" value="Unassembled WGS sequence"/>
</dbReference>
<dbReference type="Gene3D" id="1.10.10.10">
    <property type="entry name" value="Winged helix-like DNA-binding domain superfamily/Winged helix DNA-binding domain"/>
    <property type="match status" value="1"/>
</dbReference>
<keyword evidence="3" id="KW-0731">Sigma factor</keyword>
<organism evidence="7 8">
    <name type="scientific">Pedobacter kyungheensis</name>
    <dbReference type="NCBI Taxonomy" id="1069985"/>
    <lineage>
        <taxon>Bacteria</taxon>
        <taxon>Pseudomonadati</taxon>
        <taxon>Bacteroidota</taxon>
        <taxon>Sphingobacteriia</taxon>
        <taxon>Sphingobacteriales</taxon>
        <taxon>Sphingobacteriaceae</taxon>
        <taxon>Pedobacter</taxon>
    </lineage>
</organism>
<dbReference type="Pfam" id="PF04542">
    <property type="entry name" value="Sigma70_r2"/>
    <property type="match status" value="1"/>
</dbReference>
<sequence>MINSSNSDSELFLLWKDGNEEAFGLLYKKYVVPMLAVAKKKLPDKELAEDLVQDTFISFYKKKATLPPEISIPAYLYVSLKNKIFSYYRKESSDQKFIAHITHAGADVDHSTIEQIEAKEFEERVNLEIKKLPPQCQLVFELSRKEHLSNKEIGLKLGLSENTIEQHIRRALKQLKNTFKDYIHFII</sequence>
<comment type="similarity">
    <text evidence="1">Belongs to the sigma-70 factor family. ECF subfamily.</text>
</comment>
<dbReference type="InterPro" id="IPR014284">
    <property type="entry name" value="RNA_pol_sigma-70_dom"/>
</dbReference>
<dbReference type="InterPro" id="IPR039425">
    <property type="entry name" value="RNA_pol_sigma-70-like"/>
</dbReference>
<dbReference type="PANTHER" id="PTHR43133:SF46">
    <property type="entry name" value="RNA POLYMERASE SIGMA-70 FACTOR ECF SUBFAMILY"/>
    <property type="match status" value="1"/>
</dbReference>
<accession>A0A0C1DA99</accession>
<dbReference type="AlphaFoldDB" id="A0A0C1DA99"/>
<dbReference type="InterPro" id="IPR013249">
    <property type="entry name" value="RNA_pol_sigma70_r4_t2"/>
</dbReference>
<dbReference type="SUPFAM" id="SSF88946">
    <property type="entry name" value="Sigma2 domain of RNA polymerase sigma factors"/>
    <property type="match status" value="1"/>
</dbReference>
<dbReference type="Pfam" id="PF08281">
    <property type="entry name" value="Sigma70_r4_2"/>
    <property type="match status" value="1"/>
</dbReference>
<evidence type="ECO:0000259" key="5">
    <source>
        <dbReference type="Pfam" id="PF04542"/>
    </source>
</evidence>
<dbReference type="NCBIfam" id="TIGR02937">
    <property type="entry name" value="sigma70-ECF"/>
    <property type="match status" value="1"/>
</dbReference>
<comment type="caution">
    <text evidence="7">The sequence shown here is derived from an EMBL/GenBank/DDBJ whole genome shotgun (WGS) entry which is preliminary data.</text>
</comment>
<evidence type="ECO:0000256" key="3">
    <source>
        <dbReference type="ARBA" id="ARBA00023082"/>
    </source>
</evidence>
<feature type="domain" description="RNA polymerase sigma factor 70 region 4 type 2" evidence="6">
    <location>
        <begin position="128"/>
        <end position="175"/>
    </location>
</feature>
<evidence type="ECO:0000259" key="6">
    <source>
        <dbReference type="Pfam" id="PF08281"/>
    </source>
</evidence>
<dbReference type="PANTHER" id="PTHR43133">
    <property type="entry name" value="RNA POLYMERASE ECF-TYPE SIGMA FACTO"/>
    <property type="match status" value="1"/>
</dbReference>
<keyword evidence="4" id="KW-0804">Transcription</keyword>
<dbReference type="InterPro" id="IPR013325">
    <property type="entry name" value="RNA_pol_sigma_r2"/>
</dbReference>
<dbReference type="InterPro" id="IPR013324">
    <property type="entry name" value="RNA_pol_sigma_r3/r4-like"/>
</dbReference>
<gene>
    <name evidence="7" type="ORF">OC25_09940</name>
</gene>
<dbReference type="RefSeq" id="WP_039475437.1">
    <property type="nucleotide sequence ID" value="NZ_JSYN01000010.1"/>
</dbReference>
<dbReference type="EMBL" id="JSYN01000010">
    <property type="protein sequence ID" value="KIA94346.1"/>
    <property type="molecule type" value="Genomic_DNA"/>
</dbReference>
<keyword evidence="2" id="KW-0805">Transcription regulation</keyword>
<dbReference type="CDD" id="cd06171">
    <property type="entry name" value="Sigma70_r4"/>
    <property type="match status" value="1"/>
</dbReference>
<proteinExistence type="inferred from homology"/>
<evidence type="ECO:0008006" key="9">
    <source>
        <dbReference type="Google" id="ProtNLM"/>
    </source>
</evidence>
<keyword evidence="8" id="KW-1185">Reference proteome</keyword>
<dbReference type="GO" id="GO:0016987">
    <property type="term" value="F:sigma factor activity"/>
    <property type="evidence" value="ECO:0007669"/>
    <property type="project" value="UniProtKB-KW"/>
</dbReference>
<name>A0A0C1DA99_9SPHI</name>
<dbReference type="InterPro" id="IPR007627">
    <property type="entry name" value="RNA_pol_sigma70_r2"/>
</dbReference>
<dbReference type="Gene3D" id="1.10.1740.10">
    <property type="match status" value="1"/>
</dbReference>
<dbReference type="GO" id="GO:0003677">
    <property type="term" value="F:DNA binding"/>
    <property type="evidence" value="ECO:0007669"/>
    <property type="project" value="InterPro"/>
</dbReference>
<dbReference type="NCBIfam" id="TIGR02985">
    <property type="entry name" value="Sig70_bacteroi1"/>
    <property type="match status" value="1"/>
</dbReference>
<evidence type="ECO:0000313" key="8">
    <source>
        <dbReference type="Proteomes" id="UP000031246"/>
    </source>
</evidence>
<evidence type="ECO:0000313" key="7">
    <source>
        <dbReference type="EMBL" id="KIA94346.1"/>
    </source>
</evidence>
<dbReference type="GO" id="GO:0006352">
    <property type="term" value="P:DNA-templated transcription initiation"/>
    <property type="evidence" value="ECO:0007669"/>
    <property type="project" value="InterPro"/>
</dbReference>
<protein>
    <recommendedName>
        <fullName evidence="9">HTH luxR-type domain-containing protein</fullName>
    </recommendedName>
</protein>
<evidence type="ECO:0000256" key="1">
    <source>
        <dbReference type="ARBA" id="ARBA00010641"/>
    </source>
</evidence>